<evidence type="ECO:0000256" key="8">
    <source>
        <dbReference type="SAM" id="SignalP"/>
    </source>
</evidence>
<feature type="transmembrane region" description="Helical" evidence="7">
    <location>
        <begin position="357"/>
        <end position="381"/>
    </location>
</feature>
<dbReference type="PROSITE" id="PS50879">
    <property type="entry name" value="RNASE_H_1"/>
    <property type="match status" value="1"/>
</dbReference>
<feature type="transmembrane region" description="Helical" evidence="7">
    <location>
        <begin position="161"/>
        <end position="181"/>
    </location>
</feature>
<evidence type="ECO:0000256" key="7">
    <source>
        <dbReference type="SAM" id="Phobius"/>
    </source>
</evidence>
<feature type="transmembrane region" description="Helical" evidence="7">
    <location>
        <begin position="290"/>
        <end position="311"/>
    </location>
</feature>
<reference evidence="11" key="1">
    <citation type="submission" date="2016-11" db="UniProtKB">
        <authorList>
            <consortium name="WormBaseParasite"/>
        </authorList>
    </citation>
    <scope>IDENTIFICATION</scope>
</reference>
<dbReference type="GO" id="GO:0007186">
    <property type="term" value="P:G protein-coupled receptor signaling pathway"/>
    <property type="evidence" value="ECO:0007669"/>
    <property type="project" value="InterPro"/>
</dbReference>
<evidence type="ECO:0000256" key="5">
    <source>
        <dbReference type="ARBA" id="ARBA00023180"/>
    </source>
</evidence>
<feature type="region of interest" description="Disordered" evidence="6">
    <location>
        <begin position="1239"/>
        <end position="1279"/>
    </location>
</feature>
<dbReference type="GO" id="GO:0003676">
    <property type="term" value="F:nucleic acid binding"/>
    <property type="evidence" value="ECO:0007669"/>
    <property type="project" value="InterPro"/>
</dbReference>
<dbReference type="InterPro" id="IPR019336">
    <property type="entry name" value="GPR180/TMEM145_TM"/>
</dbReference>
<keyword evidence="2 7" id="KW-0812">Transmembrane</keyword>
<keyword evidence="3 7" id="KW-1133">Transmembrane helix</keyword>
<keyword evidence="10" id="KW-1185">Reference proteome</keyword>
<keyword evidence="8" id="KW-0732">Signal</keyword>
<feature type="domain" description="RNase H type-1" evidence="9">
    <location>
        <begin position="919"/>
        <end position="1036"/>
    </location>
</feature>
<dbReference type="SUPFAM" id="SSF53098">
    <property type="entry name" value="Ribonuclease H-like"/>
    <property type="match status" value="1"/>
</dbReference>
<feature type="transmembrane region" description="Helical" evidence="7">
    <location>
        <begin position="193"/>
        <end position="215"/>
    </location>
</feature>
<evidence type="ECO:0000256" key="6">
    <source>
        <dbReference type="SAM" id="MobiDB-lite"/>
    </source>
</evidence>
<dbReference type="InterPro" id="IPR053880">
    <property type="entry name" value="GPR180-like_N"/>
</dbReference>
<evidence type="ECO:0000256" key="4">
    <source>
        <dbReference type="ARBA" id="ARBA00023136"/>
    </source>
</evidence>
<dbReference type="PANTHER" id="PTHR23252:SF24">
    <property type="entry name" value="TRANSMEMBRANE PROTEIN 145"/>
    <property type="match status" value="1"/>
</dbReference>
<feature type="compositionally biased region" description="Polar residues" evidence="6">
    <location>
        <begin position="1320"/>
        <end position="1329"/>
    </location>
</feature>
<sequence length="1434" mass="156344">MRFHLIILAIYVSCFLMFRTEGKYISGILKSDSDWQFLTKFCFSPSSGSLQFNMKYPVTCTEKESKLTPSDLQLFRLRPGNNDIPGLDCKTVRNGSQLQCNSQKFSFNSARPRWWYIVISNCNTRNGLLIEYEMWMRNGEIGNIFREHFSADEIYILEFNIAFFVLQLVLLILAALVAVRLRRKQLLHRTYKLYLLSLSLTLLSTLFCCITYLSYGSTAAALQSGGTLAQQLLVLLLGLGYSVTCGRLPAWATALISALLTALTAGYTALFAVEAASADPGLVYWRWSSLPGYCLIGLQLAACLAFAACAGRTLARHRAKRSFYGPLLAVYTVWQLCLPAGAAVCAAWVPAFMRARVASGIDLCLMFIAQLAFLLLAWPAIGNPCFPYDLKTSQIGAITYEDAEERAAVGRDLGGLGGDIDVHGGGGGGGGGGLGGMGKLACDPLPDGRPGSGNLLYESSDPARVQQGGALVSGGYPSMGVSSLSYCGFPTNERRRGGSRPSLPVQHSSVSPAEANLAGVLAARTGAAVGQPTIVFLVHNAVAPPGGQSGAQPAGCQAPRQLPRSLIARAGPLAEQLLIPVHNSVEINWHNMASLNRGQTIWFGHPSAREVLARLAGSGQLSVYPAYTLAATTGICRYADIRRYSDIRRYADDLATWASVKRVGEAVEPQQRAADVLQAWNEEWLLPVAVDKCSLFSNDPAPAQPAEQPVQVTLMGQALRWEAQPKFLGLVYDQRLRFIAHTDYIVQACRKRINLLRKLAGSAWGWDPDLLRITYIALIHGKIVYGAWTPAERVTTGAFATTPVEALRCESGLTDLRALCGAIWGARLDRWLRLPTGSPRRTLAEEAPRQRLVRKGWRAKASTCLAAARIDMIMRIPEASSRAPWSDWRAKAKIMVSAVDTRKSSDAGNLQLARERISGEPDMTIYTDGSLQKPGGGSGVVIWMTDESGGLSADPIIIKEPASLPASSLQAELKAIISELEWLLAHDQRNPLALLAQQQLEDLCAQGKEVALCWVLAHCGLAGNEEADAAAAAAAALAQGAPQCWPAWRRLNAQAKDKERDCNDGVTNARYERMEKNGTARHPRTKDRAEGVSFRRLRTGHSLELEAYQCRIRKSDRDTCPASGDEAETVEHVICSCPASRTEAGTDPDGKRIKRLSTNNNNNSNEAADEVAGGATALPQAEAGVLASVVRRRLEAVAKATSQNSRHWSHERSKDTYGHLAEGLLPADRQNYRRNVPGVRDRRRNGRTCEQSVPGHGDQAKAGWAHGAAPPQRASRGGAPVLGLVPYQVERERCKLGCSRLQRKQQQQQQQQQQQRRNNHISARSTTPPMATLESRLTMVNTCEARTNRVERAVLRKQSSPRRVAAPVFADEARARVRIDAFGISEAHSRHFIRNSSRARKSSMMVSPGTLNSENGMTLSQSMDSVNTCGGEEE</sequence>
<evidence type="ECO:0000256" key="2">
    <source>
        <dbReference type="ARBA" id="ARBA00022692"/>
    </source>
</evidence>
<dbReference type="Proteomes" id="UP000095280">
    <property type="component" value="Unplaced"/>
</dbReference>
<evidence type="ECO:0000313" key="10">
    <source>
        <dbReference type="Proteomes" id="UP000095280"/>
    </source>
</evidence>
<dbReference type="GO" id="GO:0004523">
    <property type="term" value="F:RNA-DNA hybrid ribonuclease activity"/>
    <property type="evidence" value="ECO:0007669"/>
    <property type="project" value="InterPro"/>
</dbReference>
<evidence type="ECO:0000313" key="11">
    <source>
        <dbReference type="WBParaSite" id="maker-uti_cns_0009845-snap-gene-0.4-mRNA-1"/>
    </source>
</evidence>
<evidence type="ECO:0000256" key="1">
    <source>
        <dbReference type="ARBA" id="ARBA00004141"/>
    </source>
</evidence>
<dbReference type="InterPro" id="IPR036397">
    <property type="entry name" value="RNaseH_sf"/>
</dbReference>
<feature type="compositionally biased region" description="Polar residues" evidence="6">
    <location>
        <begin position="1409"/>
        <end position="1428"/>
    </location>
</feature>
<feature type="region of interest" description="Disordered" evidence="6">
    <location>
        <begin position="1398"/>
        <end position="1434"/>
    </location>
</feature>
<feature type="chain" id="PRO_5009320687" evidence="8">
    <location>
        <begin position="23"/>
        <end position="1434"/>
    </location>
</feature>
<dbReference type="Pfam" id="PF21892">
    <property type="entry name" value="TMEM145_N"/>
    <property type="match status" value="1"/>
</dbReference>
<evidence type="ECO:0000256" key="3">
    <source>
        <dbReference type="ARBA" id="ARBA00022989"/>
    </source>
</evidence>
<dbReference type="GO" id="GO:0019236">
    <property type="term" value="P:response to pheromone"/>
    <property type="evidence" value="ECO:0007669"/>
    <property type="project" value="InterPro"/>
</dbReference>
<dbReference type="InterPro" id="IPR012337">
    <property type="entry name" value="RNaseH-like_sf"/>
</dbReference>
<dbReference type="GO" id="GO:0016020">
    <property type="term" value="C:membrane"/>
    <property type="evidence" value="ECO:0007669"/>
    <property type="project" value="UniProtKB-SubCell"/>
</dbReference>
<evidence type="ECO:0000259" key="9">
    <source>
        <dbReference type="PROSITE" id="PS50879"/>
    </source>
</evidence>
<feature type="transmembrane region" description="Helical" evidence="7">
    <location>
        <begin position="248"/>
        <end position="270"/>
    </location>
</feature>
<keyword evidence="4 7" id="KW-0472">Membrane</keyword>
<dbReference type="InterPro" id="IPR047831">
    <property type="entry name" value="GPR180/TMEM145"/>
</dbReference>
<organism evidence="10 11">
    <name type="scientific">Macrostomum lignano</name>
    <dbReference type="NCBI Taxonomy" id="282301"/>
    <lineage>
        <taxon>Eukaryota</taxon>
        <taxon>Metazoa</taxon>
        <taxon>Spiralia</taxon>
        <taxon>Lophotrochozoa</taxon>
        <taxon>Platyhelminthes</taxon>
        <taxon>Rhabditophora</taxon>
        <taxon>Macrostomorpha</taxon>
        <taxon>Macrostomida</taxon>
        <taxon>Macrostomidae</taxon>
        <taxon>Macrostomum</taxon>
    </lineage>
</organism>
<feature type="region of interest" description="Disordered" evidence="6">
    <location>
        <begin position="1305"/>
        <end position="1330"/>
    </location>
</feature>
<keyword evidence="5" id="KW-0325">Glycoprotein</keyword>
<dbReference type="PANTHER" id="PTHR23252">
    <property type="entry name" value="INTIMAL THICKNESS RECEPTOR-RELATED"/>
    <property type="match status" value="1"/>
</dbReference>
<feature type="signal peptide" evidence="8">
    <location>
        <begin position="1"/>
        <end position="22"/>
    </location>
</feature>
<proteinExistence type="predicted"/>
<comment type="subcellular location">
    <subcellularLocation>
        <location evidence="1">Membrane</location>
        <topology evidence="1">Multi-pass membrane protein</topology>
    </subcellularLocation>
</comment>
<dbReference type="InterPro" id="IPR002156">
    <property type="entry name" value="RNaseH_domain"/>
</dbReference>
<name>A0A1I8I405_9PLAT</name>
<feature type="transmembrane region" description="Helical" evidence="7">
    <location>
        <begin position="323"/>
        <end position="351"/>
    </location>
</feature>
<dbReference type="WBParaSite" id="maker-uti_cns_0009845-snap-gene-0.4-mRNA-1">
    <property type="protein sequence ID" value="maker-uti_cns_0009845-snap-gene-0.4-mRNA-1"/>
    <property type="gene ID" value="maker-uti_cns_0009845-snap-gene-0.4"/>
</dbReference>
<protein>
    <submittedName>
        <fullName evidence="11">RNase H domain-containing protein</fullName>
    </submittedName>
</protein>
<feature type="compositionally biased region" description="Low complexity" evidence="6">
    <location>
        <begin position="1305"/>
        <end position="1316"/>
    </location>
</feature>
<accession>A0A1I8I405</accession>
<dbReference type="Gene3D" id="3.30.420.10">
    <property type="entry name" value="Ribonuclease H-like superfamily/Ribonuclease H"/>
    <property type="match status" value="1"/>
</dbReference>
<dbReference type="Pfam" id="PF10192">
    <property type="entry name" value="GPR180-TMEM145_TM"/>
    <property type="match status" value="1"/>
</dbReference>